<dbReference type="CDD" id="cd06261">
    <property type="entry name" value="TM_PBP2"/>
    <property type="match status" value="1"/>
</dbReference>
<dbReference type="PANTHER" id="PTHR30151">
    <property type="entry name" value="ALKANE SULFONATE ABC TRANSPORTER-RELATED, MEMBRANE SUBUNIT"/>
    <property type="match status" value="1"/>
</dbReference>
<feature type="domain" description="ABC transmembrane type-1" evidence="8">
    <location>
        <begin position="57"/>
        <end position="246"/>
    </location>
</feature>
<dbReference type="Pfam" id="PF00528">
    <property type="entry name" value="BPD_transp_1"/>
    <property type="match status" value="1"/>
</dbReference>
<dbReference type="InterPro" id="IPR035906">
    <property type="entry name" value="MetI-like_sf"/>
</dbReference>
<evidence type="ECO:0000256" key="4">
    <source>
        <dbReference type="ARBA" id="ARBA00022692"/>
    </source>
</evidence>
<evidence type="ECO:0000259" key="8">
    <source>
        <dbReference type="PROSITE" id="PS50928"/>
    </source>
</evidence>
<dbReference type="Gene3D" id="1.10.3720.10">
    <property type="entry name" value="MetI-like"/>
    <property type="match status" value="1"/>
</dbReference>
<evidence type="ECO:0000256" key="1">
    <source>
        <dbReference type="ARBA" id="ARBA00004651"/>
    </source>
</evidence>
<evidence type="ECO:0000256" key="2">
    <source>
        <dbReference type="ARBA" id="ARBA00022448"/>
    </source>
</evidence>
<dbReference type="InterPro" id="IPR000515">
    <property type="entry name" value="MetI-like"/>
</dbReference>
<dbReference type="GO" id="GO:0005886">
    <property type="term" value="C:plasma membrane"/>
    <property type="evidence" value="ECO:0007669"/>
    <property type="project" value="UniProtKB-SubCell"/>
</dbReference>
<protein>
    <submittedName>
        <fullName evidence="9">Hydroxymethylpyrimidine ABC transporter, transmembrane component</fullName>
    </submittedName>
</protein>
<keyword evidence="2 7" id="KW-0813">Transport</keyword>
<gene>
    <name evidence="9" type="ORF">GRAN_1129</name>
</gene>
<evidence type="ECO:0000313" key="10">
    <source>
        <dbReference type="Proteomes" id="UP000289437"/>
    </source>
</evidence>
<feature type="transmembrane region" description="Helical" evidence="7">
    <location>
        <begin position="95"/>
        <end position="116"/>
    </location>
</feature>
<reference evidence="10" key="2">
    <citation type="submission" date="2019-02" db="EMBL/GenBank/DDBJ databases">
        <title>Granulicella sibirica sp. nov., a psychrotolerant acidobacterium isolated from an organic soil layer in forested tundra, West Siberia.</title>
        <authorList>
            <person name="Oshkin I.Y."/>
            <person name="Kulichevskaya I.S."/>
            <person name="Rijpstra W.I.C."/>
            <person name="Sinninghe Damste J.S."/>
            <person name="Rakitin A.L."/>
            <person name="Ravin N.V."/>
            <person name="Dedysh S.N."/>
        </authorList>
    </citation>
    <scope>NUCLEOTIDE SEQUENCE [LARGE SCALE GENOMIC DNA]</scope>
    <source>
        <strain evidence="10">AF10</strain>
    </source>
</reference>
<dbReference type="EMBL" id="RDSM01000001">
    <property type="protein sequence ID" value="RXH57819.1"/>
    <property type="molecule type" value="Genomic_DNA"/>
</dbReference>
<comment type="similarity">
    <text evidence="7">Belongs to the binding-protein-dependent transport system permease family.</text>
</comment>
<proteinExistence type="inferred from homology"/>
<dbReference type="RefSeq" id="WP_128911929.1">
    <property type="nucleotide sequence ID" value="NZ_RDSM01000001.1"/>
</dbReference>
<evidence type="ECO:0000256" key="3">
    <source>
        <dbReference type="ARBA" id="ARBA00022475"/>
    </source>
</evidence>
<reference evidence="9 10" key="1">
    <citation type="submission" date="2018-11" db="EMBL/GenBank/DDBJ databases">
        <authorList>
            <person name="Mardanov A.V."/>
            <person name="Ravin N.V."/>
            <person name="Dedysh S.N."/>
        </authorList>
    </citation>
    <scope>NUCLEOTIDE SEQUENCE [LARGE SCALE GENOMIC DNA]</scope>
    <source>
        <strain evidence="9 10">AF10</strain>
    </source>
</reference>
<comment type="caution">
    <text evidence="9">The sequence shown here is derived from an EMBL/GenBank/DDBJ whole genome shotgun (WGS) entry which is preliminary data.</text>
</comment>
<dbReference type="SUPFAM" id="SSF161098">
    <property type="entry name" value="MetI-like"/>
    <property type="match status" value="1"/>
</dbReference>
<comment type="subcellular location">
    <subcellularLocation>
        <location evidence="1 7">Cell membrane</location>
        <topology evidence="1 7">Multi-pass membrane protein</topology>
    </subcellularLocation>
</comment>
<evidence type="ECO:0000256" key="6">
    <source>
        <dbReference type="ARBA" id="ARBA00023136"/>
    </source>
</evidence>
<dbReference type="Proteomes" id="UP000289437">
    <property type="component" value="Unassembled WGS sequence"/>
</dbReference>
<evidence type="ECO:0000313" key="9">
    <source>
        <dbReference type="EMBL" id="RXH57819.1"/>
    </source>
</evidence>
<keyword evidence="6 7" id="KW-0472">Membrane</keyword>
<evidence type="ECO:0000256" key="7">
    <source>
        <dbReference type="RuleBase" id="RU363032"/>
    </source>
</evidence>
<keyword evidence="5 7" id="KW-1133">Transmembrane helix</keyword>
<sequence>MKRTGTALASALGLFAALLLLWLAVIRIFAIQTYILPTPLQVAKAGAERFPSLLTSLSITAEAAAGGLLAAILVGVLVSLLFAQSRWVRRMFYPYTILLQTVPIIAIAPLIIMWVGHSVFSVGLIAFIICLAPIIANTTQGLISVDRNMVDLFLMSKASRAQILLKLRLPHAMPSLFSGIRISSGIAVIGALTGELFAGSARVGVGGIGYAIQYASSQLETDYLFALVAAATFLGFTFFFTVMFLEWYFLHQWHESARTADAE</sequence>
<keyword evidence="10" id="KW-1185">Reference proteome</keyword>
<keyword evidence="4 7" id="KW-0812">Transmembrane</keyword>
<dbReference type="PANTHER" id="PTHR30151:SF41">
    <property type="entry name" value="ABC TRANSPORTER PERMEASE PROTEIN"/>
    <property type="match status" value="1"/>
</dbReference>
<feature type="transmembrane region" description="Helical" evidence="7">
    <location>
        <begin position="122"/>
        <end position="145"/>
    </location>
</feature>
<dbReference type="OrthoDB" id="9804353at2"/>
<dbReference type="PROSITE" id="PS50928">
    <property type="entry name" value="ABC_TM1"/>
    <property type="match status" value="1"/>
</dbReference>
<dbReference type="AlphaFoldDB" id="A0A4Q0T700"/>
<keyword evidence="3" id="KW-1003">Cell membrane</keyword>
<organism evidence="9 10">
    <name type="scientific">Granulicella sibirica</name>
    <dbReference type="NCBI Taxonomy" id="2479048"/>
    <lineage>
        <taxon>Bacteria</taxon>
        <taxon>Pseudomonadati</taxon>
        <taxon>Acidobacteriota</taxon>
        <taxon>Terriglobia</taxon>
        <taxon>Terriglobales</taxon>
        <taxon>Acidobacteriaceae</taxon>
        <taxon>Granulicella</taxon>
    </lineage>
</organism>
<feature type="transmembrane region" description="Helical" evidence="7">
    <location>
        <begin position="224"/>
        <end position="249"/>
    </location>
</feature>
<feature type="transmembrane region" description="Helical" evidence="7">
    <location>
        <begin position="63"/>
        <end position="83"/>
    </location>
</feature>
<evidence type="ECO:0000256" key="5">
    <source>
        <dbReference type="ARBA" id="ARBA00022989"/>
    </source>
</evidence>
<dbReference type="GO" id="GO:0055085">
    <property type="term" value="P:transmembrane transport"/>
    <property type="evidence" value="ECO:0007669"/>
    <property type="project" value="InterPro"/>
</dbReference>
<name>A0A4Q0T700_9BACT</name>
<accession>A0A4Q0T700</accession>